<feature type="compositionally biased region" description="Basic and acidic residues" evidence="15">
    <location>
        <begin position="1274"/>
        <end position="1296"/>
    </location>
</feature>
<feature type="compositionally biased region" description="Polar residues" evidence="15">
    <location>
        <begin position="1331"/>
        <end position="1347"/>
    </location>
</feature>
<dbReference type="InterPro" id="IPR011645">
    <property type="entry name" value="HNOB_dom_associated"/>
</dbReference>
<evidence type="ECO:0000256" key="4">
    <source>
        <dbReference type="ARBA" id="ARBA00022729"/>
    </source>
</evidence>
<evidence type="ECO:0000256" key="12">
    <source>
        <dbReference type="ARBA" id="ARBA00023293"/>
    </source>
</evidence>
<dbReference type="PROSITE" id="PS50011">
    <property type="entry name" value="PROTEIN_KINASE_DOM"/>
    <property type="match status" value="1"/>
</dbReference>
<dbReference type="InterPro" id="IPR018297">
    <property type="entry name" value="A/G_cyclase_CS"/>
</dbReference>
<dbReference type="InterPro" id="IPR029787">
    <property type="entry name" value="Nucleotide_cyclase"/>
</dbReference>
<comment type="similarity">
    <text evidence="13">Belongs to the adenylyl cyclase class-4/guanylyl cyclase family.</text>
</comment>
<feature type="domain" description="Protein kinase" evidence="16">
    <location>
        <begin position="48"/>
        <end position="558"/>
    </location>
</feature>
<evidence type="ECO:0000256" key="10">
    <source>
        <dbReference type="ARBA" id="ARBA00023180"/>
    </source>
</evidence>
<dbReference type="GO" id="GO:0007168">
    <property type="term" value="P:receptor guanylyl cyclase signaling pathway"/>
    <property type="evidence" value="ECO:0007669"/>
    <property type="project" value="TreeGrafter"/>
</dbReference>
<dbReference type="GO" id="GO:0001653">
    <property type="term" value="F:peptide receptor activity"/>
    <property type="evidence" value="ECO:0007669"/>
    <property type="project" value="TreeGrafter"/>
</dbReference>
<dbReference type="SUPFAM" id="SSF55073">
    <property type="entry name" value="Nucleotide cyclase"/>
    <property type="match status" value="1"/>
</dbReference>
<comment type="caution">
    <text evidence="18">The sequence shown here is derived from an EMBL/GenBank/DDBJ whole genome shotgun (WGS) entry which is preliminary data.</text>
</comment>
<dbReference type="InterPro" id="IPR050401">
    <property type="entry name" value="Cyclic_nucleotide_synthase"/>
</dbReference>
<evidence type="ECO:0000256" key="8">
    <source>
        <dbReference type="ARBA" id="ARBA00023136"/>
    </source>
</evidence>
<feature type="domain" description="Guanylate cyclase" evidence="17">
    <location>
        <begin position="943"/>
        <end position="1073"/>
    </location>
</feature>
<feature type="compositionally biased region" description="Basic and acidic residues" evidence="15">
    <location>
        <begin position="1219"/>
        <end position="1228"/>
    </location>
</feature>
<evidence type="ECO:0000256" key="7">
    <source>
        <dbReference type="ARBA" id="ARBA00023134"/>
    </source>
</evidence>
<dbReference type="PROSITE" id="PS00452">
    <property type="entry name" value="GUANYLATE_CYCLASE_1"/>
    <property type="match status" value="1"/>
</dbReference>
<organism evidence="18 19">
    <name type="scientific">Elysia crispata</name>
    <name type="common">lettuce slug</name>
    <dbReference type="NCBI Taxonomy" id="231223"/>
    <lineage>
        <taxon>Eukaryota</taxon>
        <taxon>Metazoa</taxon>
        <taxon>Spiralia</taxon>
        <taxon>Lophotrochozoa</taxon>
        <taxon>Mollusca</taxon>
        <taxon>Gastropoda</taxon>
        <taxon>Heterobranchia</taxon>
        <taxon>Euthyneura</taxon>
        <taxon>Panpulmonata</taxon>
        <taxon>Sacoglossa</taxon>
        <taxon>Placobranchoidea</taxon>
        <taxon>Plakobranchidae</taxon>
        <taxon>Elysia</taxon>
    </lineage>
</organism>
<keyword evidence="4" id="KW-0732">Signal</keyword>
<dbReference type="EMBL" id="JAWDGP010007325">
    <property type="protein sequence ID" value="KAK3725814.1"/>
    <property type="molecule type" value="Genomic_DNA"/>
</dbReference>
<dbReference type="Pfam" id="PF07714">
    <property type="entry name" value="PK_Tyr_Ser-Thr"/>
    <property type="match status" value="2"/>
</dbReference>
<dbReference type="InterPro" id="IPR001054">
    <property type="entry name" value="A/G_cyclase"/>
</dbReference>
<dbReference type="FunFam" id="3.30.70.1230:FF:000004">
    <property type="entry name" value="Guanylate cyclase"/>
    <property type="match status" value="1"/>
</dbReference>
<feature type="compositionally biased region" description="Polar residues" evidence="15">
    <location>
        <begin position="1409"/>
        <end position="1430"/>
    </location>
</feature>
<evidence type="ECO:0000256" key="2">
    <source>
        <dbReference type="ARBA" id="ARBA00012202"/>
    </source>
</evidence>
<keyword evidence="9" id="KW-0675">Receptor</keyword>
<dbReference type="GO" id="GO:0005886">
    <property type="term" value="C:plasma membrane"/>
    <property type="evidence" value="ECO:0007669"/>
    <property type="project" value="TreeGrafter"/>
</dbReference>
<dbReference type="SUPFAM" id="SSF56112">
    <property type="entry name" value="Protein kinase-like (PK-like)"/>
    <property type="match status" value="2"/>
</dbReference>
<dbReference type="GO" id="GO:0035556">
    <property type="term" value="P:intracellular signal transduction"/>
    <property type="evidence" value="ECO:0007669"/>
    <property type="project" value="InterPro"/>
</dbReference>
<dbReference type="GO" id="GO:0005524">
    <property type="term" value="F:ATP binding"/>
    <property type="evidence" value="ECO:0007669"/>
    <property type="project" value="InterPro"/>
</dbReference>
<dbReference type="CDD" id="cd07302">
    <property type="entry name" value="CHD"/>
    <property type="match status" value="1"/>
</dbReference>
<dbReference type="Proteomes" id="UP001283361">
    <property type="component" value="Unassembled WGS sequence"/>
</dbReference>
<dbReference type="Pfam" id="PF00211">
    <property type="entry name" value="Guanylate_cyc"/>
    <property type="match status" value="1"/>
</dbReference>
<keyword evidence="8" id="KW-0472">Membrane</keyword>
<evidence type="ECO:0000256" key="3">
    <source>
        <dbReference type="ARBA" id="ARBA00022692"/>
    </source>
</evidence>
<evidence type="ECO:0000256" key="9">
    <source>
        <dbReference type="ARBA" id="ARBA00023170"/>
    </source>
</evidence>
<dbReference type="Gene3D" id="6.10.250.780">
    <property type="match status" value="1"/>
</dbReference>
<dbReference type="Gene3D" id="3.30.70.1230">
    <property type="entry name" value="Nucleotide cyclase"/>
    <property type="match status" value="1"/>
</dbReference>
<feature type="compositionally biased region" description="Polar residues" evidence="15">
    <location>
        <begin position="651"/>
        <end position="662"/>
    </location>
</feature>
<name>A0AAE0XYF5_9GAST</name>
<dbReference type="SMART" id="SM00219">
    <property type="entry name" value="TyrKc"/>
    <property type="match status" value="1"/>
</dbReference>
<evidence type="ECO:0000256" key="1">
    <source>
        <dbReference type="ARBA" id="ARBA00004479"/>
    </source>
</evidence>
<reference evidence="18" key="1">
    <citation type="journal article" date="2023" name="G3 (Bethesda)">
        <title>A reference genome for the long-term kleptoplast-retaining sea slug Elysia crispata morphotype clarki.</title>
        <authorList>
            <person name="Eastman K.E."/>
            <person name="Pendleton A.L."/>
            <person name="Shaikh M.A."/>
            <person name="Suttiyut T."/>
            <person name="Ogas R."/>
            <person name="Tomko P."/>
            <person name="Gavelis G."/>
            <person name="Widhalm J.R."/>
            <person name="Wisecaver J.H."/>
        </authorList>
    </citation>
    <scope>NUCLEOTIDE SEQUENCE</scope>
    <source>
        <strain evidence="18">ECLA1</strain>
    </source>
</reference>
<evidence type="ECO:0000256" key="11">
    <source>
        <dbReference type="ARBA" id="ARBA00023239"/>
    </source>
</evidence>
<keyword evidence="7" id="KW-0342">GTP-binding</keyword>
<dbReference type="SMART" id="SM00044">
    <property type="entry name" value="CYCc"/>
    <property type="match status" value="1"/>
</dbReference>
<dbReference type="PANTHER" id="PTHR11920:SF462">
    <property type="entry name" value="GUANYLATE CYCLASE"/>
    <property type="match status" value="1"/>
</dbReference>
<comment type="catalytic activity">
    <reaction evidence="14">
        <text>GTP = 3',5'-cyclic GMP + diphosphate</text>
        <dbReference type="Rhea" id="RHEA:13665"/>
        <dbReference type="ChEBI" id="CHEBI:33019"/>
        <dbReference type="ChEBI" id="CHEBI:37565"/>
        <dbReference type="ChEBI" id="CHEBI:57746"/>
        <dbReference type="EC" id="4.6.1.2"/>
    </reaction>
</comment>
<comment type="subcellular location">
    <subcellularLocation>
        <location evidence="1">Membrane</location>
        <topology evidence="1">Single-pass type I membrane protein</topology>
    </subcellularLocation>
</comment>
<keyword evidence="12 14" id="KW-0141">cGMP biosynthesis</keyword>
<feature type="compositionally biased region" description="Acidic residues" evidence="15">
    <location>
        <begin position="1152"/>
        <end position="1168"/>
    </location>
</feature>
<sequence>MSSCRKDKRVQCLMVFPVLFPRVRRYWVNKEMTKGPNKVILTAEDLVFVLKKEVSKGSRMTKSRATLDKDNAPDLIRGSVDPTRSMGSINEMSDFTETARLNGDLVHVKELNIRNFEMKSKLLTFIRMCRDLRHENLNPYTGFLADPAHPCIVMEYCSRGSLNDIIHNEDFKLDWDFKLSLLTDLVRQTSSSDLVIRLGHQTWSADLVSRLGHQTWSSDLVIRLGQQTSSSDLVSRLRHQTWSADLETLELVWTRLSTSDFPHVSDCRARLSREVNLFTNSCPKETLELVWTRLSTSDFPHVSDCRARLLVALQGVSGPSRHCPTPPPTPNPPFPLIQRKPPDPDPILLTSLPSSACVSIPWNPTLPGLILTPSSLPLSPPLHVFPSPGTQPFSGIRYLHSSALKFHGHLTSKNCVIDSRFVLKITDYGVSGIMERCKAVKMMDAKDMLWSAPEMLRDELLLQRGSDKGDLYSMSIIFQEVALRTEPYSTTGLTPEGEWGVGGGADKGDLYSMSIIFQEVALRTEPYSTTGLPPEDKGDLYSMSIIFQEVALRTEPYSTTGLTPEGEWGVCVCVGGGQTRVTSTRCASSSRKWRSGQSLTAPQVSHPREVALRTEPYSTTGLTPEGECGVCVCGGGQTRVTSTRCASSSRKWRSGQSLTAPQVSHPRVSGGGGGGGQTRVTSTRCPSSSRKWRSGQSLTAPQVSHPRVSGVCVCVCGGSDKGDLYSMSIIFQEVALRTEPYSTTGLTPEGEWGVGGSDKGDLYSMSIIFQEVALRTEPYSTTGLTPEDKGDLYSMCIIFQEVALRTEPYSTTGLTPEEIVKKLKKPPPLIRPSVTPQAAPPQFIQIMKQCWAEMPDMRPSIDDVYDQFKKITGGKKANIVDTMFKMLEKYSTDLEDIVAERTTQLEEEKKKTDQLLYRMLPPTVADDLKLGRSVAAESFEEVTIYFSDIVGFTTISAMSTPMQVVDLLNDLYTMFDATIDNHDVYKVETIGDAYMVVSGLPIRNGNRHAGEIGTMALVLLSQCGKFTIRHMPEVPLRLRIGLHTGSCVAGVVGLTMPRFCLFGDTVNTASRMESTGAAFRVHVSETCKVALDELGGYQLTYRGEIELKGKGIHHTYWLTGKDGFDKELPEPPEIAGLASLLDTSKLGKRDDQSDDAETDGNQELDSGEGPEHSVSTTENPLVTQQRSSPATPCTALNSAVAASSPSPSVRHGTPGQPEHGTDRKEKKTSSGSRKSKSCPEDEGCVLNSKNTRFVTAADVNVSDTGGTSYQETHFPADLEETGKTQTKGSDHTDHTAGGHQHPPKNRHSESNDSGFGSERKHSPSNGHRPKNSSPSAIVSLSPTNGSKTTIPVSLSTSSITSAAPASTGCFGSITTKMSPSRAANSGGKHGPSKHSESSSARGAKRSVESKTGSNRTSVVSSSDVTLQQNHCSTLVDIGDELTPVTEV</sequence>
<dbReference type="GO" id="GO:0004016">
    <property type="term" value="F:adenylate cyclase activity"/>
    <property type="evidence" value="ECO:0007669"/>
    <property type="project" value="TreeGrafter"/>
</dbReference>
<feature type="region of interest" description="Disordered" evidence="15">
    <location>
        <begin position="1139"/>
        <end position="1430"/>
    </location>
</feature>
<keyword evidence="11 13" id="KW-0456">Lyase</keyword>
<dbReference type="EC" id="4.6.1.2" evidence="2 14"/>
<evidence type="ECO:0000256" key="6">
    <source>
        <dbReference type="ARBA" id="ARBA00022989"/>
    </source>
</evidence>
<evidence type="ECO:0000256" key="15">
    <source>
        <dbReference type="SAM" id="MobiDB-lite"/>
    </source>
</evidence>
<dbReference type="Gene3D" id="1.10.510.10">
    <property type="entry name" value="Transferase(Phosphotransferase) domain 1"/>
    <property type="match status" value="3"/>
</dbReference>
<feature type="compositionally biased region" description="Low complexity" evidence="15">
    <location>
        <begin position="1348"/>
        <end position="1367"/>
    </location>
</feature>
<keyword evidence="19" id="KW-1185">Reference proteome</keyword>
<evidence type="ECO:0000256" key="5">
    <source>
        <dbReference type="ARBA" id="ARBA00022741"/>
    </source>
</evidence>
<dbReference type="Pfam" id="PF00069">
    <property type="entry name" value="Pkinase"/>
    <property type="match status" value="1"/>
</dbReference>
<evidence type="ECO:0000313" key="19">
    <source>
        <dbReference type="Proteomes" id="UP001283361"/>
    </source>
</evidence>
<proteinExistence type="inferred from homology"/>
<evidence type="ECO:0000256" key="13">
    <source>
        <dbReference type="RuleBase" id="RU000405"/>
    </source>
</evidence>
<dbReference type="PROSITE" id="PS50125">
    <property type="entry name" value="GUANYLATE_CYCLASE_2"/>
    <property type="match status" value="1"/>
</dbReference>
<keyword evidence="10" id="KW-0325">Glycoprotein</keyword>
<dbReference type="GO" id="GO:0004713">
    <property type="term" value="F:protein tyrosine kinase activity"/>
    <property type="evidence" value="ECO:0007669"/>
    <property type="project" value="InterPro"/>
</dbReference>
<dbReference type="InterPro" id="IPR001245">
    <property type="entry name" value="Ser-Thr/Tyr_kinase_cat_dom"/>
</dbReference>
<keyword evidence="5" id="KW-0547">Nucleotide-binding</keyword>
<keyword evidence="6" id="KW-1133">Transmembrane helix</keyword>
<evidence type="ECO:0000259" key="17">
    <source>
        <dbReference type="PROSITE" id="PS50125"/>
    </source>
</evidence>
<protein>
    <recommendedName>
        <fullName evidence="2 14">Guanylate cyclase</fullName>
        <ecNumber evidence="2 14">4.6.1.2</ecNumber>
    </recommendedName>
</protein>
<feature type="region of interest" description="Disordered" evidence="15">
    <location>
        <begin position="651"/>
        <end position="701"/>
    </location>
</feature>
<evidence type="ECO:0000313" key="18">
    <source>
        <dbReference type="EMBL" id="KAK3725814.1"/>
    </source>
</evidence>
<keyword evidence="3" id="KW-0812">Transmembrane</keyword>
<accession>A0AAE0XYF5</accession>
<dbReference type="InterPro" id="IPR011009">
    <property type="entry name" value="Kinase-like_dom_sf"/>
</dbReference>
<dbReference type="Pfam" id="PF07701">
    <property type="entry name" value="HNOBA"/>
    <property type="match status" value="1"/>
</dbReference>
<feature type="compositionally biased region" description="Polar residues" evidence="15">
    <location>
        <begin position="678"/>
        <end position="701"/>
    </location>
</feature>
<gene>
    <name evidence="18" type="ORF">RRG08_030042</name>
</gene>
<dbReference type="GO" id="GO:0004383">
    <property type="term" value="F:guanylate cyclase activity"/>
    <property type="evidence" value="ECO:0007669"/>
    <property type="project" value="UniProtKB-EC"/>
</dbReference>
<feature type="compositionally biased region" description="Polar residues" evidence="15">
    <location>
        <begin position="1261"/>
        <end position="1271"/>
    </location>
</feature>
<evidence type="ECO:0000259" key="16">
    <source>
        <dbReference type="PROSITE" id="PS50011"/>
    </source>
</evidence>
<feature type="compositionally biased region" description="Low complexity" evidence="15">
    <location>
        <begin position="1198"/>
        <end position="1209"/>
    </location>
</feature>
<feature type="compositionally biased region" description="Polar residues" evidence="15">
    <location>
        <begin position="1173"/>
        <end position="1197"/>
    </location>
</feature>
<feature type="compositionally biased region" description="Polar residues" evidence="15">
    <location>
        <begin position="1372"/>
        <end position="1383"/>
    </location>
</feature>
<evidence type="ECO:0000256" key="14">
    <source>
        <dbReference type="RuleBase" id="RU003431"/>
    </source>
</evidence>
<dbReference type="InterPro" id="IPR000719">
    <property type="entry name" value="Prot_kinase_dom"/>
</dbReference>
<dbReference type="PANTHER" id="PTHR11920">
    <property type="entry name" value="GUANYLYL CYCLASE"/>
    <property type="match status" value="1"/>
</dbReference>
<dbReference type="InterPro" id="IPR020635">
    <property type="entry name" value="Tyr_kinase_cat_dom"/>
</dbReference>
<dbReference type="GO" id="GO:0005525">
    <property type="term" value="F:GTP binding"/>
    <property type="evidence" value="ECO:0007669"/>
    <property type="project" value="UniProtKB-KW"/>
</dbReference>